<feature type="signal peptide" evidence="1">
    <location>
        <begin position="1"/>
        <end position="22"/>
    </location>
</feature>
<dbReference type="AlphaFoldDB" id="A0AAD9UZX8"/>
<keyword evidence="1" id="KW-0732">Signal</keyword>
<name>A0AAD9UZX8_ACRCE</name>
<accession>A0AAD9UZX8</accession>
<organism evidence="2 3">
    <name type="scientific">Acropora cervicornis</name>
    <name type="common">Staghorn coral</name>
    <dbReference type="NCBI Taxonomy" id="6130"/>
    <lineage>
        <taxon>Eukaryota</taxon>
        <taxon>Metazoa</taxon>
        <taxon>Cnidaria</taxon>
        <taxon>Anthozoa</taxon>
        <taxon>Hexacorallia</taxon>
        <taxon>Scleractinia</taxon>
        <taxon>Astrocoeniina</taxon>
        <taxon>Acroporidae</taxon>
        <taxon>Acropora</taxon>
    </lineage>
</organism>
<reference evidence="2" key="1">
    <citation type="journal article" date="2023" name="G3 (Bethesda)">
        <title>Whole genome assembly and annotation of the endangered Caribbean coral Acropora cervicornis.</title>
        <authorList>
            <person name="Selwyn J.D."/>
            <person name="Vollmer S.V."/>
        </authorList>
    </citation>
    <scope>NUCLEOTIDE SEQUENCE</scope>
    <source>
        <strain evidence="2">K2</strain>
    </source>
</reference>
<comment type="caution">
    <text evidence="2">The sequence shown here is derived from an EMBL/GenBank/DDBJ whole genome shotgun (WGS) entry which is preliminary data.</text>
</comment>
<proteinExistence type="predicted"/>
<feature type="chain" id="PRO_5042245756" evidence="1">
    <location>
        <begin position="23"/>
        <end position="216"/>
    </location>
</feature>
<dbReference type="Proteomes" id="UP001249851">
    <property type="component" value="Unassembled WGS sequence"/>
</dbReference>
<keyword evidence="3" id="KW-1185">Reference proteome</keyword>
<dbReference type="EMBL" id="JARQWQ010000058">
    <property type="protein sequence ID" value="KAK2556083.1"/>
    <property type="molecule type" value="Genomic_DNA"/>
</dbReference>
<protein>
    <submittedName>
        <fullName evidence="2">Uncharacterized protein</fullName>
    </submittedName>
</protein>
<evidence type="ECO:0000256" key="1">
    <source>
        <dbReference type="SAM" id="SignalP"/>
    </source>
</evidence>
<evidence type="ECO:0000313" key="2">
    <source>
        <dbReference type="EMBL" id="KAK2556083.1"/>
    </source>
</evidence>
<reference evidence="2" key="2">
    <citation type="journal article" date="2023" name="Science">
        <title>Genomic signatures of disease resistance in endangered staghorn corals.</title>
        <authorList>
            <person name="Vollmer S.V."/>
            <person name="Selwyn J.D."/>
            <person name="Despard B.A."/>
            <person name="Roesel C.L."/>
        </authorList>
    </citation>
    <scope>NUCLEOTIDE SEQUENCE</scope>
    <source>
        <strain evidence="2">K2</strain>
    </source>
</reference>
<gene>
    <name evidence="2" type="ORF">P5673_022099</name>
</gene>
<sequence length="216" mass="24598">MTSTSLLLFSAVLCIAVYSCLGKNPTPTSKTQCEYESIRKCNRDFKKVFKDARNVTGKYSSRVHAYDVYCDAIQTFMDCLESALSNCSNGAWLSEYSFVVLEHGIMDKKCGVCPEHSYDSLIGALQARKKEGYVGSDDCPPCAQRVHETCVWHFLRKMKNQSNMCEDIQEFITCYKKASKKKSCAYSEIIKKFSKLCQIQGERMLEEDRKHPGMMC</sequence>
<evidence type="ECO:0000313" key="3">
    <source>
        <dbReference type="Proteomes" id="UP001249851"/>
    </source>
</evidence>